<gene>
    <name evidence="1" type="ORF">Hamer_G021747</name>
</gene>
<protein>
    <submittedName>
        <fullName evidence="1">Uncharacterized protein</fullName>
    </submittedName>
</protein>
<accession>A0A8J5TUJ7</accession>
<dbReference type="Proteomes" id="UP000747542">
    <property type="component" value="Unassembled WGS sequence"/>
</dbReference>
<sequence length="120" mass="13176">QSAEKEVPNADENVGHCWAQKAPEWPLKVFQEIGPLISQGVVGRYKQAPTKSDDTHGTKGVSTLWRLLHPSQMSGPEGETSVNLQDSRLPALQVATYPHMANMWESYSPALADWAGGKIH</sequence>
<dbReference type="AlphaFoldDB" id="A0A8J5TUJ7"/>
<keyword evidence="2" id="KW-1185">Reference proteome</keyword>
<evidence type="ECO:0000313" key="1">
    <source>
        <dbReference type="EMBL" id="KAG7177347.1"/>
    </source>
</evidence>
<feature type="non-terminal residue" evidence="1">
    <location>
        <position position="1"/>
    </location>
</feature>
<evidence type="ECO:0000313" key="2">
    <source>
        <dbReference type="Proteomes" id="UP000747542"/>
    </source>
</evidence>
<reference evidence="1" key="1">
    <citation type="journal article" date="2021" name="Sci. Adv.">
        <title>The American lobster genome reveals insights on longevity, neural, and immune adaptations.</title>
        <authorList>
            <person name="Polinski J.M."/>
            <person name="Zimin A.V."/>
            <person name="Clark K.F."/>
            <person name="Kohn A.B."/>
            <person name="Sadowski N."/>
            <person name="Timp W."/>
            <person name="Ptitsyn A."/>
            <person name="Khanna P."/>
            <person name="Romanova D.Y."/>
            <person name="Williams P."/>
            <person name="Greenwood S.J."/>
            <person name="Moroz L.L."/>
            <person name="Walt D.R."/>
            <person name="Bodnar A.G."/>
        </authorList>
    </citation>
    <scope>NUCLEOTIDE SEQUENCE</scope>
    <source>
        <strain evidence="1">GMGI-L3</strain>
    </source>
</reference>
<organism evidence="1 2">
    <name type="scientific">Homarus americanus</name>
    <name type="common">American lobster</name>
    <dbReference type="NCBI Taxonomy" id="6706"/>
    <lineage>
        <taxon>Eukaryota</taxon>
        <taxon>Metazoa</taxon>
        <taxon>Ecdysozoa</taxon>
        <taxon>Arthropoda</taxon>
        <taxon>Crustacea</taxon>
        <taxon>Multicrustacea</taxon>
        <taxon>Malacostraca</taxon>
        <taxon>Eumalacostraca</taxon>
        <taxon>Eucarida</taxon>
        <taxon>Decapoda</taxon>
        <taxon>Pleocyemata</taxon>
        <taxon>Astacidea</taxon>
        <taxon>Nephropoidea</taxon>
        <taxon>Nephropidae</taxon>
        <taxon>Homarus</taxon>
    </lineage>
</organism>
<proteinExistence type="predicted"/>
<comment type="caution">
    <text evidence="1">The sequence shown here is derived from an EMBL/GenBank/DDBJ whole genome shotgun (WGS) entry which is preliminary data.</text>
</comment>
<name>A0A8J5TUJ7_HOMAM</name>
<dbReference type="EMBL" id="JAHLQT010002464">
    <property type="protein sequence ID" value="KAG7177347.1"/>
    <property type="molecule type" value="Genomic_DNA"/>
</dbReference>